<dbReference type="PIRSF" id="PIRSF006607">
    <property type="entry name" value="RNAmts_UCP006607"/>
    <property type="match status" value="1"/>
</dbReference>
<dbReference type="Pfam" id="PF06325">
    <property type="entry name" value="PrmA"/>
    <property type="match status" value="1"/>
</dbReference>
<keyword evidence="1" id="KW-0808">Transferase</keyword>
<protein>
    <submittedName>
        <fullName evidence="1">Methyltransferase domain-containing protein</fullName>
    </submittedName>
</protein>
<dbReference type="PANTHER" id="PTHR11006">
    <property type="entry name" value="PROTEIN ARGININE N-METHYLTRANSFERASE"/>
    <property type="match status" value="1"/>
</dbReference>
<organism evidence="1 2">
    <name type="scientific">Methanothermococcus okinawensis</name>
    <dbReference type="NCBI Taxonomy" id="155863"/>
    <lineage>
        <taxon>Archaea</taxon>
        <taxon>Methanobacteriati</taxon>
        <taxon>Methanobacteriota</taxon>
        <taxon>Methanomada group</taxon>
        <taxon>Methanococci</taxon>
        <taxon>Methanococcales</taxon>
        <taxon>Methanococcaceae</taxon>
        <taxon>Methanothermococcus</taxon>
    </lineage>
</organism>
<dbReference type="GO" id="GO:0032259">
    <property type="term" value="P:methylation"/>
    <property type="evidence" value="ECO:0007669"/>
    <property type="project" value="UniProtKB-KW"/>
</dbReference>
<dbReference type="Proteomes" id="UP000605144">
    <property type="component" value="Unassembled WGS sequence"/>
</dbReference>
<dbReference type="Gene3D" id="3.40.50.150">
    <property type="entry name" value="Vaccinia Virus protein VP39"/>
    <property type="match status" value="1"/>
</dbReference>
<dbReference type="InterPro" id="IPR029063">
    <property type="entry name" value="SAM-dependent_MTases_sf"/>
</dbReference>
<dbReference type="InterPro" id="IPR025799">
    <property type="entry name" value="Arg_MeTrfase"/>
</dbReference>
<reference evidence="1" key="1">
    <citation type="journal article" date="2020" name="ISME J.">
        <title>Gammaproteobacteria mediating utilization of methyl-, sulfur- and petroleum organic compounds in deep ocean hydrothermal plumes.</title>
        <authorList>
            <person name="Zhou Z."/>
            <person name="Liu Y."/>
            <person name="Pan J."/>
            <person name="Cron B.R."/>
            <person name="Toner B.M."/>
            <person name="Anantharaman K."/>
            <person name="Breier J.A."/>
            <person name="Dick G.J."/>
            <person name="Li M."/>
        </authorList>
    </citation>
    <scope>NUCLEOTIDE SEQUENCE</scope>
    <source>
        <strain evidence="1">SZUA-1385</strain>
    </source>
</reference>
<gene>
    <name evidence="1" type="ORF">EYG76_03700</name>
</gene>
<dbReference type="InterPro" id="IPR021172">
    <property type="entry name" value="UCP006607_RNA_methylase-rel"/>
</dbReference>
<sequence>MKLRLSVPQWHHSMLLDKERLAIFKRAIEKTVKPRDVVYDVGTGSGVLAMFAAKIAKKVYAIELDPITYQYAIENIKVNKFDNITLIEGDAIDYNIQDRVDVIIAEMLDTALITEPQIPVINSLIRKGVLKESGKIIPERVHNTAQIVVAKMNHIYYDEEITSKPLSNEVLYSTVDFYRINKEDVSHQLEFNIPNIEHIKSIFEKCEYHSDLLGIRLNTYTELTEDSIAGSTPMLNPPLIIPINNPRIEDNILKVKLSYRMGGDLESIKVR</sequence>
<dbReference type="CDD" id="cd02440">
    <property type="entry name" value="AdoMet_MTases"/>
    <property type="match status" value="1"/>
</dbReference>
<keyword evidence="1" id="KW-0489">Methyltransferase</keyword>
<dbReference type="AlphaFoldDB" id="A0A833DRN9"/>
<comment type="caution">
    <text evidence="1">The sequence shown here is derived from an EMBL/GenBank/DDBJ whole genome shotgun (WGS) entry which is preliminary data.</text>
</comment>
<proteinExistence type="predicted"/>
<accession>A0A833DRN9</accession>
<dbReference type="GO" id="GO:0016274">
    <property type="term" value="F:protein-arginine N-methyltransferase activity"/>
    <property type="evidence" value="ECO:0007669"/>
    <property type="project" value="InterPro"/>
</dbReference>
<evidence type="ECO:0000313" key="2">
    <source>
        <dbReference type="Proteomes" id="UP000605144"/>
    </source>
</evidence>
<dbReference type="GO" id="GO:0042054">
    <property type="term" value="F:histone methyltransferase activity"/>
    <property type="evidence" value="ECO:0007669"/>
    <property type="project" value="TreeGrafter"/>
</dbReference>
<dbReference type="SUPFAM" id="SSF53335">
    <property type="entry name" value="S-adenosyl-L-methionine-dependent methyltransferases"/>
    <property type="match status" value="1"/>
</dbReference>
<dbReference type="EMBL" id="DQSV01000074">
    <property type="protein sequence ID" value="HIP17391.1"/>
    <property type="molecule type" value="Genomic_DNA"/>
</dbReference>
<evidence type="ECO:0000313" key="1">
    <source>
        <dbReference type="EMBL" id="HIP17391.1"/>
    </source>
</evidence>
<dbReference type="PANTHER" id="PTHR11006:SF4">
    <property type="entry name" value="PROTEIN ARGININE N-METHYLTRANSFERASE 7"/>
    <property type="match status" value="1"/>
</dbReference>
<name>A0A833DRN9_9EURY</name>